<dbReference type="AlphaFoldDB" id="A0A4R6S5K3"/>
<protein>
    <submittedName>
        <fullName evidence="3">Alpha-glucosidase</fullName>
    </submittedName>
</protein>
<dbReference type="Proteomes" id="UP000295444">
    <property type="component" value="Unassembled WGS sequence"/>
</dbReference>
<dbReference type="CDD" id="cd11332">
    <property type="entry name" value="AmyAc_OligoGlu_TS"/>
    <property type="match status" value="1"/>
</dbReference>
<dbReference type="GO" id="GO:0004556">
    <property type="term" value="F:alpha-amylase activity"/>
    <property type="evidence" value="ECO:0007669"/>
    <property type="project" value="TreeGrafter"/>
</dbReference>
<dbReference type="SMART" id="SM00642">
    <property type="entry name" value="Aamy"/>
    <property type="match status" value="1"/>
</dbReference>
<dbReference type="PANTHER" id="PTHR10357">
    <property type="entry name" value="ALPHA-AMYLASE FAMILY MEMBER"/>
    <property type="match status" value="1"/>
</dbReference>
<feature type="domain" description="Glycosyl hydrolase family 13 catalytic" evidence="2">
    <location>
        <begin position="37"/>
        <end position="430"/>
    </location>
</feature>
<dbReference type="InterPro" id="IPR017853">
    <property type="entry name" value="GH"/>
</dbReference>
<comment type="caution">
    <text evidence="3">The sequence shown here is derived from an EMBL/GenBank/DDBJ whole genome shotgun (WGS) entry which is preliminary data.</text>
</comment>
<dbReference type="SUPFAM" id="SSF51445">
    <property type="entry name" value="(Trans)glycosidases"/>
    <property type="match status" value="1"/>
</dbReference>
<dbReference type="InterPro" id="IPR006047">
    <property type="entry name" value="GH13_cat_dom"/>
</dbReference>
<evidence type="ECO:0000313" key="3">
    <source>
        <dbReference type="EMBL" id="TDP94015.1"/>
    </source>
</evidence>
<evidence type="ECO:0000259" key="2">
    <source>
        <dbReference type="SMART" id="SM00642"/>
    </source>
</evidence>
<proteinExistence type="inferred from homology"/>
<dbReference type="PANTHER" id="PTHR10357:SF179">
    <property type="entry name" value="NEUTRAL AND BASIC AMINO ACID TRANSPORT PROTEIN RBAT"/>
    <property type="match status" value="1"/>
</dbReference>
<sequence>MTNTDRTEKTEEGRVADMQGSDWWRRADWWRGAAIYQVYVRSFADGNGDGTGDLAGLRAHLRHIADLGMDAIWLNPWYPSPMADSGYDVADYRDIEPAFGTLGEAEEFVREAHELGLKVIIDIVPNHASDRHPWFVQALADGPGSPARERFWFRPGRGEHGELPPNDWQSRFGGPAWTRVPDGEWYLHLYAPEQPDLNWSNPDVPAEFDEVLRFWFDRGIDGFRIDVADGLVKDPDLPDVHGRDTIPLPYSDMDGVHEIYRRWRAIADSYPEPKVFVGEMWLPDPERFALYLRPDELHSAFNFDFLSCPWDAEKLRGVIDATLSAHAIVGAPATWVLSNHDVTRHVTRYGRDDTSFGFDDRKHGVPTDPVLGTRRARAAALLSMALPGGVYVYQGEELGLPEVEDLPDAVRQDPVFARTGGADIGRDGCRVPMPWSGAQPPFGFNDTGAAPWLPQPSPWAGLTVAAQSGVDGSMLEFYRAALHLRRSLDAFGDGPLTWLDGLPEGVLGFARTDGIACVVNLSDGTVDLPAHQEVLLASQELEGTLLPADSAAWLRLT</sequence>
<comment type="similarity">
    <text evidence="1">Belongs to the glycosyl hydrolase 13 family.</text>
</comment>
<name>A0A4R6S5K3_LABRH</name>
<dbReference type="EMBL" id="SNXZ01000006">
    <property type="protein sequence ID" value="TDP94015.1"/>
    <property type="molecule type" value="Genomic_DNA"/>
</dbReference>
<evidence type="ECO:0000313" key="4">
    <source>
        <dbReference type="Proteomes" id="UP000295444"/>
    </source>
</evidence>
<keyword evidence="4" id="KW-1185">Reference proteome</keyword>
<organism evidence="3 4">
    <name type="scientific">Labedaea rhizosphaerae</name>
    <dbReference type="NCBI Taxonomy" id="598644"/>
    <lineage>
        <taxon>Bacteria</taxon>
        <taxon>Bacillati</taxon>
        <taxon>Actinomycetota</taxon>
        <taxon>Actinomycetes</taxon>
        <taxon>Pseudonocardiales</taxon>
        <taxon>Pseudonocardiaceae</taxon>
        <taxon>Labedaea</taxon>
    </lineage>
</organism>
<dbReference type="Gene3D" id="3.20.20.80">
    <property type="entry name" value="Glycosidases"/>
    <property type="match status" value="1"/>
</dbReference>
<reference evidence="3 4" key="1">
    <citation type="submission" date="2019-03" db="EMBL/GenBank/DDBJ databases">
        <title>Genomic Encyclopedia of Type Strains, Phase IV (KMG-IV): sequencing the most valuable type-strain genomes for metagenomic binning, comparative biology and taxonomic classification.</title>
        <authorList>
            <person name="Goeker M."/>
        </authorList>
    </citation>
    <scope>NUCLEOTIDE SEQUENCE [LARGE SCALE GENOMIC DNA]</scope>
    <source>
        <strain evidence="3 4">DSM 45361</strain>
    </source>
</reference>
<dbReference type="InterPro" id="IPR045857">
    <property type="entry name" value="O16G_dom_2"/>
</dbReference>
<dbReference type="GO" id="GO:0009313">
    <property type="term" value="P:oligosaccharide catabolic process"/>
    <property type="evidence" value="ECO:0007669"/>
    <property type="project" value="TreeGrafter"/>
</dbReference>
<evidence type="ECO:0000256" key="1">
    <source>
        <dbReference type="ARBA" id="ARBA00008061"/>
    </source>
</evidence>
<dbReference type="Gene3D" id="3.90.400.10">
    <property type="entry name" value="Oligo-1,6-glucosidase, Domain 2"/>
    <property type="match status" value="1"/>
</dbReference>
<gene>
    <name evidence="3" type="ORF">EV186_106409</name>
</gene>
<dbReference type="Pfam" id="PF00128">
    <property type="entry name" value="Alpha-amylase"/>
    <property type="match status" value="1"/>
</dbReference>
<accession>A0A4R6S5K3</accession>